<organism evidence="1">
    <name type="scientific">Rhizophora mucronata</name>
    <name type="common">Asiatic mangrove</name>
    <dbReference type="NCBI Taxonomy" id="61149"/>
    <lineage>
        <taxon>Eukaryota</taxon>
        <taxon>Viridiplantae</taxon>
        <taxon>Streptophyta</taxon>
        <taxon>Embryophyta</taxon>
        <taxon>Tracheophyta</taxon>
        <taxon>Spermatophyta</taxon>
        <taxon>Magnoliopsida</taxon>
        <taxon>eudicotyledons</taxon>
        <taxon>Gunneridae</taxon>
        <taxon>Pentapetalae</taxon>
        <taxon>rosids</taxon>
        <taxon>fabids</taxon>
        <taxon>Malpighiales</taxon>
        <taxon>Rhizophoraceae</taxon>
        <taxon>Rhizophora</taxon>
    </lineage>
</organism>
<accession>A0A2P2N3P8</accession>
<protein>
    <submittedName>
        <fullName evidence="1">Uncharacterized protein</fullName>
    </submittedName>
</protein>
<name>A0A2P2N3P8_RHIMU</name>
<reference evidence="1" key="1">
    <citation type="submission" date="2018-02" db="EMBL/GenBank/DDBJ databases">
        <title>Rhizophora mucronata_Transcriptome.</title>
        <authorList>
            <person name="Meera S.P."/>
            <person name="Sreeshan A."/>
            <person name="Augustine A."/>
        </authorList>
    </citation>
    <scope>NUCLEOTIDE SEQUENCE</scope>
    <source>
        <tissue evidence="1">Leaf</tissue>
    </source>
</reference>
<proteinExistence type="predicted"/>
<dbReference type="EMBL" id="GGEC01056601">
    <property type="protein sequence ID" value="MBX37085.1"/>
    <property type="molecule type" value="Transcribed_RNA"/>
</dbReference>
<sequence length="51" mass="5870">MFGNLLIYTKLNTTLARCQTGHPTWGFDQKVSYKNNIELPKYQENGATLHL</sequence>
<evidence type="ECO:0000313" key="1">
    <source>
        <dbReference type="EMBL" id="MBX37085.1"/>
    </source>
</evidence>
<dbReference type="AlphaFoldDB" id="A0A2P2N3P8"/>